<gene>
    <name evidence="2" type="ORF">MYCTH_2310392</name>
</gene>
<dbReference type="SUPFAM" id="SSF51182">
    <property type="entry name" value="RmlC-like cupins"/>
    <property type="match status" value="1"/>
</dbReference>
<keyword evidence="3" id="KW-1185">Reference proteome</keyword>
<sequence>MAATTAINRRRDPYEGMVVTGFEGGITTRILAHPRRSFAFEVTFDLAHPRLVALAGQRPPPAHFHPYQAEYVEVTAGRLIVELEGRRHLLTPRSGEFVIPRWANHRLYPPPPPPGKEGATARDDGRRRGEGGDEDGKTTRFLLSGEDTPRPFRLDAVFFENWYAYQDEVVLRGKKVDILQVMSTFDAGGSYLSLPWWVPFGRTISLVLGVVLGRWIAALLGYQPFYRQWTTDWDTAVEKMEQSLFQRRFADKTKTA</sequence>
<dbReference type="RefSeq" id="XP_003666035.1">
    <property type="nucleotide sequence ID" value="XM_003665987.1"/>
</dbReference>
<organism evidence="2 3">
    <name type="scientific">Thermothelomyces thermophilus (strain ATCC 42464 / BCRC 31852 / DSM 1799)</name>
    <name type="common">Sporotrichum thermophile</name>
    <dbReference type="NCBI Taxonomy" id="573729"/>
    <lineage>
        <taxon>Eukaryota</taxon>
        <taxon>Fungi</taxon>
        <taxon>Dikarya</taxon>
        <taxon>Ascomycota</taxon>
        <taxon>Pezizomycotina</taxon>
        <taxon>Sordariomycetes</taxon>
        <taxon>Sordariomycetidae</taxon>
        <taxon>Sordariales</taxon>
        <taxon>Chaetomiaceae</taxon>
        <taxon>Thermothelomyces</taxon>
    </lineage>
</organism>
<dbReference type="OMA" id="MSMFDAG"/>
<dbReference type="KEGG" id="mtm:MYCTH_2310392"/>
<name>G2QLF9_THET4</name>
<dbReference type="GeneID" id="11514016"/>
<dbReference type="HOGENOM" id="CLU_068080_1_0_1"/>
<evidence type="ECO:0000313" key="3">
    <source>
        <dbReference type="Proteomes" id="UP000007322"/>
    </source>
</evidence>
<evidence type="ECO:0000256" key="1">
    <source>
        <dbReference type="SAM" id="MobiDB-lite"/>
    </source>
</evidence>
<dbReference type="OrthoDB" id="9976870at2759"/>
<reference evidence="2 3" key="1">
    <citation type="journal article" date="2011" name="Nat. Biotechnol.">
        <title>Comparative genomic analysis of the thermophilic biomass-degrading fungi Myceliophthora thermophila and Thielavia terrestris.</title>
        <authorList>
            <person name="Berka R.M."/>
            <person name="Grigoriev I.V."/>
            <person name="Otillar R."/>
            <person name="Salamov A."/>
            <person name="Grimwood J."/>
            <person name="Reid I."/>
            <person name="Ishmael N."/>
            <person name="John T."/>
            <person name="Darmond C."/>
            <person name="Moisan M.-C."/>
            <person name="Henrissat B."/>
            <person name="Coutinho P.M."/>
            <person name="Lombard V."/>
            <person name="Natvig D.O."/>
            <person name="Lindquist E."/>
            <person name="Schmutz J."/>
            <person name="Lucas S."/>
            <person name="Harris P."/>
            <person name="Powlowski J."/>
            <person name="Bellemare A."/>
            <person name="Taylor D."/>
            <person name="Butler G."/>
            <person name="de Vries R.P."/>
            <person name="Allijn I.E."/>
            <person name="van den Brink J."/>
            <person name="Ushinsky S."/>
            <person name="Storms R."/>
            <person name="Powell A.J."/>
            <person name="Paulsen I.T."/>
            <person name="Elbourne L.D.H."/>
            <person name="Baker S.E."/>
            <person name="Magnuson J."/>
            <person name="LaBoissiere S."/>
            <person name="Clutterbuck A.J."/>
            <person name="Martinez D."/>
            <person name="Wogulis M."/>
            <person name="de Leon A.L."/>
            <person name="Rey M.W."/>
            <person name="Tsang A."/>
        </authorList>
    </citation>
    <scope>NUCLEOTIDE SEQUENCE [LARGE SCALE GENOMIC DNA]</scope>
    <source>
        <strain evidence="3">ATCC 42464 / BCRC 31852 / DSM 1799</strain>
    </source>
</reference>
<dbReference type="InParanoid" id="G2QLF9"/>
<protein>
    <submittedName>
        <fullName evidence="2">Uncharacterized protein</fullName>
    </submittedName>
</protein>
<feature type="region of interest" description="Disordered" evidence="1">
    <location>
        <begin position="106"/>
        <end position="144"/>
    </location>
</feature>
<dbReference type="AlphaFoldDB" id="G2QLF9"/>
<dbReference type="EMBL" id="CP003007">
    <property type="protein sequence ID" value="AEO60790.1"/>
    <property type="molecule type" value="Genomic_DNA"/>
</dbReference>
<accession>G2QLF9</accession>
<dbReference type="VEuPathDB" id="FungiDB:MYCTH_2310392"/>
<dbReference type="eggNOG" id="ENOG502SCP9">
    <property type="taxonomic scope" value="Eukaryota"/>
</dbReference>
<evidence type="ECO:0000313" key="2">
    <source>
        <dbReference type="EMBL" id="AEO60790.1"/>
    </source>
</evidence>
<dbReference type="STRING" id="573729.G2QLF9"/>
<dbReference type="Gene3D" id="2.60.120.10">
    <property type="entry name" value="Jelly Rolls"/>
    <property type="match status" value="1"/>
</dbReference>
<dbReference type="InterPro" id="IPR011051">
    <property type="entry name" value="RmlC_Cupin_sf"/>
</dbReference>
<dbReference type="Proteomes" id="UP000007322">
    <property type="component" value="Chromosome 6"/>
</dbReference>
<dbReference type="InterPro" id="IPR014710">
    <property type="entry name" value="RmlC-like_jellyroll"/>
</dbReference>
<proteinExistence type="predicted"/>
<feature type="compositionally biased region" description="Basic and acidic residues" evidence="1">
    <location>
        <begin position="119"/>
        <end position="138"/>
    </location>
</feature>